<reference evidence="4 5" key="1">
    <citation type="submission" date="2019-05" db="EMBL/GenBank/DDBJ databases">
        <title>Draft genome sequence of Actinomadura geliboluensis A8036.</title>
        <authorList>
            <person name="Saricaoglu S."/>
            <person name="Isik K."/>
        </authorList>
    </citation>
    <scope>NUCLEOTIDE SEQUENCE [LARGE SCALE GENOMIC DNA]</scope>
    <source>
        <strain evidence="4 5">A8036</strain>
    </source>
</reference>
<dbReference type="SUPFAM" id="SSF47336">
    <property type="entry name" value="ACP-like"/>
    <property type="match status" value="1"/>
</dbReference>
<comment type="caution">
    <text evidence="4">The sequence shown here is derived from an EMBL/GenBank/DDBJ whole genome shotgun (WGS) entry which is preliminary data.</text>
</comment>
<dbReference type="AlphaFoldDB" id="A0A5S4H541"/>
<dbReference type="EMBL" id="VCKZ01000071">
    <property type="protein sequence ID" value="TMR40062.1"/>
    <property type="molecule type" value="Genomic_DNA"/>
</dbReference>
<sequence>MNSPGPTSPVTGLRDWLRERVAHYAERDPGSIDPAARLTAYGLDSVYALILCGDLEDHTGIVLEPTVVWDHPTIDGLAAHIEGLAARTGSPGDAR</sequence>
<evidence type="ECO:0000313" key="4">
    <source>
        <dbReference type="EMBL" id="TMR40062.1"/>
    </source>
</evidence>
<keyword evidence="1" id="KW-0596">Phosphopantetheine</keyword>
<feature type="domain" description="Carrier" evidence="3">
    <location>
        <begin position="8"/>
        <end position="85"/>
    </location>
</feature>
<dbReference type="SMART" id="SM00823">
    <property type="entry name" value="PKS_PP"/>
    <property type="match status" value="1"/>
</dbReference>
<dbReference type="Gene3D" id="1.10.1200.10">
    <property type="entry name" value="ACP-like"/>
    <property type="match status" value="1"/>
</dbReference>
<dbReference type="GO" id="GO:0031177">
    <property type="term" value="F:phosphopantetheine binding"/>
    <property type="evidence" value="ECO:0007669"/>
    <property type="project" value="InterPro"/>
</dbReference>
<organism evidence="4 5">
    <name type="scientific">Actinomadura geliboluensis</name>
    <dbReference type="NCBI Taxonomy" id="882440"/>
    <lineage>
        <taxon>Bacteria</taxon>
        <taxon>Bacillati</taxon>
        <taxon>Actinomycetota</taxon>
        <taxon>Actinomycetes</taxon>
        <taxon>Streptosporangiales</taxon>
        <taxon>Thermomonosporaceae</taxon>
        <taxon>Actinomadura</taxon>
    </lineage>
</organism>
<dbReference type="InterPro" id="IPR020806">
    <property type="entry name" value="PKS_PP-bd"/>
</dbReference>
<dbReference type="Pfam" id="PF00550">
    <property type="entry name" value="PP-binding"/>
    <property type="match status" value="1"/>
</dbReference>
<evidence type="ECO:0000259" key="3">
    <source>
        <dbReference type="PROSITE" id="PS50075"/>
    </source>
</evidence>
<dbReference type="Proteomes" id="UP000305238">
    <property type="component" value="Unassembled WGS sequence"/>
</dbReference>
<dbReference type="SMART" id="SM01294">
    <property type="entry name" value="PKS_PP_betabranch"/>
    <property type="match status" value="1"/>
</dbReference>
<name>A0A5S4H541_9ACTN</name>
<keyword evidence="2" id="KW-0597">Phosphoprotein</keyword>
<evidence type="ECO:0000256" key="1">
    <source>
        <dbReference type="ARBA" id="ARBA00022450"/>
    </source>
</evidence>
<proteinExistence type="predicted"/>
<evidence type="ECO:0000313" key="5">
    <source>
        <dbReference type="Proteomes" id="UP000305238"/>
    </source>
</evidence>
<dbReference type="InterPro" id="IPR009081">
    <property type="entry name" value="PP-bd_ACP"/>
</dbReference>
<protein>
    <recommendedName>
        <fullName evidence="3">Carrier domain-containing protein</fullName>
    </recommendedName>
</protein>
<keyword evidence="5" id="KW-1185">Reference proteome</keyword>
<gene>
    <name evidence="4" type="ORF">ETD96_12695</name>
</gene>
<dbReference type="PROSITE" id="PS50075">
    <property type="entry name" value="CARRIER"/>
    <property type="match status" value="1"/>
</dbReference>
<accession>A0A5S4H541</accession>
<dbReference type="OrthoDB" id="9023404at2"/>
<evidence type="ECO:0000256" key="2">
    <source>
        <dbReference type="ARBA" id="ARBA00022553"/>
    </source>
</evidence>
<dbReference type="InterPro" id="IPR036736">
    <property type="entry name" value="ACP-like_sf"/>
</dbReference>
<dbReference type="RefSeq" id="WP_138636527.1">
    <property type="nucleotide sequence ID" value="NZ_JASWDG010000065.1"/>
</dbReference>